<accession>A0A914Q5D1</accession>
<sequence length="125" mass="14532">MDFELDDEIPDECFIQISAQFYSHLQKMAQIVVEDYTVELTCVSDYGDDGAVIRIYGPEAHSCYVTLHQMQQSFERFGMESSDCSDSLNMTAANYENEYERFCKKQLTQLLRDFNDSILVRKPVQ</sequence>
<keyword evidence="1" id="KW-1185">Reference proteome</keyword>
<protein>
    <submittedName>
        <fullName evidence="2">GSKIP domain-containing protein</fullName>
    </submittedName>
</protein>
<dbReference type="AlphaFoldDB" id="A0A914Q5D1"/>
<dbReference type="Proteomes" id="UP000887578">
    <property type="component" value="Unplaced"/>
</dbReference>
<name>A0A914Q5D1_9BILA</name>
<dbReference type="WBParaSite" id="PDA_v2.g26535.t1">
    <property type="protein sequence ID" value="PDA_v2.g26535.t1"/>
    <property type="gene ID" value="PDA_v2.g26535"/>
</dbReference>
<organism evidence="1 2">
    <name type="scientific">Panagrolaimus davidi</name>
    <dbReference type="NCBI Taxonomy" id="227884"/>
    <lineage>
        <taxon>Eukaryota</taxon>
        <taxon>Metazoa</taxon>
        <taxon>Ecdysozoa</taxon>
        <taxon>Nematoda</taxon>
        <taxon>Chromadorea</taxon>
        <taxon>Rhabditida</taxon>
        <taxon>Tylenchina</taxon>
        <taxon>Panagrolaimomorpha</taxon>
        <taxon>Panagrolaimoidea</taxon>
        <taxon>Panagrolaimidae</taxon>
        <taxon>Panagrolaimus</taxon>
    </lineage>
</organism>
<reference evidence="2" key="1">
    <citation type="submission" date="2022-11" db="UniProtKB">
        <authorList>
            <consortium name="WormBaseParasite"/>
        </authorList>
    </citation>
    <scope>IDENTIFICATION</scope>
</reference>
<evidence type="ECO:0000313" key="2">
    <source>
        <dbReference type="WBParaSite" id="PDA_v2.g26535.t1"/>
    </source>
</evidence>
<proteinExistence type="predicted"/>
<evidence type="ECO:0000313" key="1">
    <source>
        <dbReference type="Proteomes" id="UP000887578"/>
    </source>
</evidence>